<protein>
    <submittedName>
        <fullName evidence="2">Uncharacterized protein</fullName>
    </submittedName>
</protein>
<organism evidence="2 3">
    <name type="scientific">Methylobacterium tardum</name>
    <dbReference type="NCBI Taxonomy" id="374432"/>
    <lineage>
        <taxon>Bacteria</taxon>
        <taxon>Pseudomonadati</taxon>
        <taxon>Pseudomonadota</taxon>
        <taxon>Alphaproteobacteria</taxon>
        <taxon>Hyphomicrobiales</taxon>
        <taxon>Methylobacteriaceae</taxon>
        <taxon>Methylobacterium</taxon>
    </lineage>
</organism>
<reference evidence="3" key="1">
    <citation type="journal article" date="2019" name="Int. J. Syst. Evol. Microbiol.">
        <title>The Global Catalogue of Microorganisms (GCM) 10K type strain sequencing project: providing services to taxonomists for standard genome sequencing and annotation.</title>
        <authorList>
            <consortium name="The Broad Institute Genomics Platform"/>
            <consortium name="The Broad Institute Genome Sequencing Center for Infectious Disease"/>
            <person name="Wu L."/>
            <person name="Ma J."/>
        </authorList>
    </citation>
    <scope>NUCLEOTIDE SEQUENCE [LARGE SCALE GENOMIC DNA]</scope>
    <source>
        <strain evidence="3">NBRC 103632</strain>
    </source>
</reference>
<comment type="caution">
    <text evidence="2">The sequence shown here is derived from an EMBL/GenBank/DDBJ whole genome shotgun (WGS) entry which is preliminary data.</text>
</comment>
<dbReference type="EMBL" id="BSPL01000011">
    <property type="protein sequence ID" value="GLS69644.1"/>
    <property type="molecule type" value="Genomic_DNA"/>
</dbReference>
<dbReference type="AlphaFoldDB" id="A0AA37TA95"/>
<sequence length="65" mass="6706">MIVAKGGSRLSCAGLVRRLRRTDLARVQGLRQTRGAGLRCPGRGAAATGPGDPIASRSVFASEAK</sequence>
<accession>A0AA37TA95</accession>
<gene>
    <name evidence="2" type="ORF">GCM10007890_16570</name>
</gene>
<evidence type="ECO:0000313" key="3">
    <source>
        <dbReference type="Proteomes" id="UP001157440"/>
    </source>
</evidence>
<feature type="region of interest" description="Disordered" evidence="1">
    <location>
        <begin position="41"/>
        <end position="65"/>
    </location>
</feature>
<name>A0AA37TA95_9HYPH</name>
<proteinExistence type="predicted"/>
<evidence type="ECO:0000256" key="1">
    <source>
        <dbReference type="SAM" id="MobiDB-lite"/>
    </source>
</evidence>
<keyword evidence="3" id="KW-1185">Reference proteome</keyword>
<evidence type="ECO:0000313" key="2">
    <source>
        <dbReference type="EMBL" id="GLS69644.1"/>
    </source>
</evidence>
<dbReference type="Proteomes" id="UP001157440">
    <property type="component" value="Unassembled WGS sequence"/>
</dbReference>